<organism evidence="2 3">
    <name type="scientific">Succinivibrio dextrinosolvens DSM 3072</name>
    <dbReference type="NCBI Taxonomy" id="1123324"/>
    <lineage>
        <taxon>Bacteria</taxon>
        <taxon>Pseudomonadati</taxon>
        <taxon>Pseudomonadota</taxon>
        <taxon>Gammaproteobacteria</taxon>
        <taxon>Aeromonadales</taxon>
        <taxon>Succinivibrionaceae</taxon>
        <taxon>Succinivibrio</taxon>
    </lineage>
</organism>
<name>A0A1T4VPA6_9GAMM</name>
<dbReference type="GO" id="GO:0008270">
    <property type="term" value="F:zinc ion binding"/>
    <property type="evidence" value="ECO:0007669"/>
    <property type="project" value="TreeGrafter"/>
</dbReference>
<dbReference type="InterPro" id="IPR016195">
    <property type="entry name" value="Pol/histidinol_Pase-like"/>
</dbReference>
<keyword evidence="3" id="KW-1185">Reference proteome</keyword>
<dbReference type="Proteomes" id="UP000242432">
    <property type="component" value="Unassembled WGS sequence"/>
</dbReference>
<dbReference type="GO" id="GO:0005829">
    <property type="term" value="C:cytosol"/>
    <property type="evidence" value="ECO:0007669"/>
    <property type="project" value="TreeGrafter"/>
</dbReference>
<dbReference type="GO" id="GO:0042578">
    <property type="term" value="F:phosphoric ester hydrolase activity"/>
    <property type="evidence" value="ECO:0007669"/>
    <property type="project" value="TreeGrafter"/>
</dbReference>
<feature type="domain" description="Polymerase/histidinol phosphatase N-terminal" evidence="1">
    <location>
        <begin position="5"/>
        <end position="79"/>
    </location>
</feature>
<sequence length="249" mass="27483">MQFFIDLHTHTIASDHAYSTIVECVNYAKNNGIVMFATTDHGPALEDGPHPWHFNNLKVVPRICDGVAVLRGIEANIDQNGDIDVTKAQLDKVLDIVLAGFHPSNPPSDADAHTKMYLKVIESGNVDVISHPGCAAYPCDYEQVLLAAKEHNVAIEINSSSDVNTRFGSHDNCVEIAKLAKKIGNTIAVGSDAHICYYMCNFEPSIEIIKNAGISEDQIINTSPNRVLDFLESRGHRPIPEMREFFKNK</sequence>
<dbReference type="RefSeq" id="WP_078929227.1">
    <property type="nucleotide sequence ID" value="NZ_FUXX01000037.1"/>
</dbReference>
<dbReference type="EMBL" id="FUXX01000037">
    <property type="protein sequence ID" value="SKA66735.1"/>
    <property type="molecule type" value="Genomic_DNA"/>
</dbReference>
<dbReference type="Pfam" id="PF02811">
    <property type="entry name" value="PHP"/>
    <property type="match status" value="1"/>
</dbReference>
<dbReference type="PANTHER" id="PTHR36928">
    <property type="entry name" value="PHOSPHATASE YCDX-RELATED"/>
    <property type="match status" value="1"/>
</dbReference>
<dbReference type="NCBIfam" id="NF006702">
    <property type="entry name" value="PRK09248.1"/>
    <property type="match status" value="1"/>
</dbReference>
<dbReference type="SUPFAM" id="SSF89550">
    <property type="entry name" value="PHP domain-like"/>
    <property type="match status" value="1"/>
</dbReference>
<keyword evidence="2" id="KW-0378">Hydrolase</keyword>
<protein>
    <submittedName>
        <fullName evidence="2">Putative hydrolase</fullName>
    </submittedName>
</protein>
<reference evidence="3" key="1">
    <citation type="submission" date="2017-02" db="EMBL/GenBank/DDBJ databases">
        <authorList>
            <person name="Varghese N."/>
            <person name="Submissions S."/>
        </authorList>
    </citation>
    <scope>NUCLEOTIDE SEQUENCE [LARGE SCALE GENOMIC DNA]</scope>
    <source>
        <strain evidence="3">DSM 3072</strain>
    </source>
</reference>
<evidence type="ECO:0000259" key="1">
    <source>
        <dbReference type="SMART" id="SM00481"/>
    </source>
</evidence>
<dbReference type="CDD" id="cd07437">
    <property type="entry name" value="PHP_HisPPase_Ycdx_like"/>
    <property type="match status" value="1"/>
</dbReference>
<dbReference type="AlphaFoldDB" id="A0A1T4VPA6"/>
<evidence type="ECO:0000313" key="3">
    <source>
        <dbReference type="Proteomes" id="UP000242432"/>
    </source>
</evidence>
<dbReference type="InterPro" id="IPR004013">
    <property type="entry name" value="PHP_dom"/>
</dbReference>
<dbReference type="PANTHER" id="PTHR36928:SF1">
    <property type="entry name" value="PHOSPHATASE YCDX-RELATED"/>
    <property type="match status" value="1"/>
</dbReference>
<dbReference type="Gene3D" id="3.20.20.140">
    <property type="entry name" value="Metal-dependent hydrolases"/>
    <property type="match status" value="1"/>
</dbReference>
<dbReference type="STRING" id="83771.SAMN02910357_01862"/>
<dbReference type="InterPro" id="IPR003141">
    <property type="entry name" value="Pol/His_phosphatase_N"/>
</dbReference>
<dbReference type="InterPro" id="IPR050243">
    <property type="entry name" value="PHP_phosphatase"/>
</dbReference>
<gene>
    <name evidence="2" type="ORF">SAMN02745213_01860</name>
</gene>
<dbReference type="SMART" id="SM00481">
    <property type="entry name" value="POLIIIAc"/>
    <property type="match status" value="1"/>
</dbReference>
<accession>A0A1T4VPA6</accession>
<evidence type="ECO:0000313" key="2">
    <source>
        <dbReference type="EMBL" id="SKA66735.1"/>
    </source>
</evidence>
<proteinExistence type="predicted"/>
<dbReference type="GO" id="GO:0071978">
    <property type="term" value="P:bacterial-type flagellum-dependent swarming motility"/>
    <property type="evidence" value="ECO:0007669"/>
    <property type="project" value="TreeGrafter"/>
</dbReference>